<dbReference type="EMBL" id="JBHTBX010000011">
    <property type="protein sequence ID" value="MFC7435839.1"/>
    <property type="molecule type" value="Genomic_DNA"/>
</dbReference>
<sequence length="163" mass="16863">MTLCRPRTLLTWLLSGMLAAGASPVMANETDQAVAACLKAWVTHPFGDRPSYRVLGTSVKVFGIGSSSADTEKTTSPALVVVNPGVNVMGGSVIELLNPNGWYCLRSTVSVMGGMTIRLACGAQLASLSGTATVMGNNADQKGVTVMGSTTVERVGCPEGNRI</sequence>
<proteinExistence type="predicted"/>
<reference evidence="3" key="1">
    <citation type="journal article" date="2019" name="Int. J. Syst. Evol. Microbiol.">
        <title>The Global Catalogue of Microorganisms (GCM) 10K type strain sequencing project: providing services to taxonomists for standard genome sequencing and annotation.</title>
        <authorList>
            <consortium name="The Broad Institute Genomics Platform"/>
            <consortium name="The Broad Institute Genome Sequencing Center for Infectious Disease"/>
            <person name="Wu L."/>
            <person name="Ma J."/>
        </authorList>
    </citation>
    <scope>NUCLEOTIDE SEQUENCE [LARGE SCALE GENOMIC DNA]</scope>
    <source>
        <strain evidence="3">CCUG 54518</strain>
    </source>
</reference>
<feature type="chain" id="PRO_5045299770" evidence="1">
    <location>
        <begin position="28"/>
        <end position="163"/>
    </location>
</feature>
<name>A0ABW2RCX6_9BURK</name>
<keyword evidence="3" id="KW-1185">Reference proteome</keyword>
<gene>
    <name evidence="2" type="ORF">ACFQNJ_15090</name>
</gene>
<evidence type="ECO:0000313" key="3">
    <source>
        <dbReference type="Proteomes" id="UP001596495"/>
    </source>
</evidence>
<protein>
    <submittedName>
        <fullName evidence="2">Uncharacterized protein</fullName>
    </submittedName>
</protein>
<keyword evidence="1" id="KW-0732">Signal</keyword>
<comment type="caution">
    <text evidence="2">The sequence shown here is derived from an EMBL/GenBank/DDBJ whole genome shotgun (WGS) entry which is preliminary data.</text>
</comment>
<organism evidence="2 3">
    <name type="scientific">Hydrogenophaga bisanensis</name>
    <dbReference type="NCBI Taxonomy" id="439611"/>
    <lineage>
        <taxon>Bacteria</taxon>
        <taxon>Pseudomonadati</taxon>
        <taxon>Pseudomonadota</taxon>
        <taxon>Betaproteobacteria</taxon>
        <taxon>Burkholderiales</taxon>
        <taxon>Comamonadaceae</taxon>
        <taxon>Hydrogenophaga</taxon>
    </lineage>
</organism>
<evidence type="ECO:0000256" key="1">
    <source>
        <dbReference type="SAM" id="SignalP"/>
    </source>
</evidence>
<accession>A0ABW2RCX6</accession>
<dbReference type="RefSeq" id="WP_382259069.1">
    <property type="nucleotide sequence ID" value="NZ_JBHTBX010000011.1"/>
</dbReference>
<evidence type="ECO:0000313" key="2">
    <source>
        <dbReference type="EMBL" id="MFC7435839.1"/>
    </source>
</evidence>
<feature type="signal peptide" evidence="1">
    <location>
        <begin position="1"/>
        <end position="27"/>
    </location>
</feature>
<dbReference type="Proteomes" id="UP001596495">
    <property type="component" value="Unassembled WGS sequence"/>
</dbReference>